<dbReference type="PANTHER" id="PTHR32479:SF20">
    <property type="entry name" value="GLYCOLATE OXIDASE IRON-SULFUR SUBUNIT"/>
    <property type="match status" value="1"/>
</dbReference>
<reference evidence="8" key="2">
    <citation type="submission" date="2021-08" db="EMBL/GenBank/DDBJ databases">
        <authorList>
            <person name="Dalcin Martins P."/>
        </authorList>
    </citation>
    <scope>NUCLEOTIDE SEQUENCE</scope>
    <source>
        <strain evidence="8">MAG_39</strain>
    </source>
</reference>
<dbReference type="PROSITE" id="PS51379">
    <property type="entry name" value="4FE4S_FER_2"/>
    <property type="match status" value="2"/>
</dbReference>
<dbReference type="PIRSF" id="PIRSF000139">
    <property type="entry name" value="Glc_ox_4Fe-4S"/>
    <property type="match status" value="1"/>
</dbReference>
<comment type="catalytic activity">
    <reaction evidence="6">
        <text>(R)-lactate + A = pyruvate + AH2</text>
        <dbReference type="Rhea" id="RHEA:15089"/>
        <dbReference type="ChEBI" id="CHEBI:13193"/>
        <dbReference type="ChEBI" id="CHEBI:15361"/>
        <dbReference type="ChEBI" id="CHEBI:16004"/>
        <dbReference type="ChEBI" id="CHEBI:17499"/>
    </reaction>
</comment>
<protein>
    <recommendedName>
        <fullName evidence="6">Glycolate oxidase iron-sulfur subunit</fullName>
        <ecNumber evidence="6">1.1.99.14</ecNumber>
    </recommendedName>
</protein>
<dbReference type="Proteomes" id="UP000705867">
    <property type="component" value="Unassembled WGS sequence"/>
</dbReference>
<accession>A0A953J6N8</accession>
<keyword evidence="6" id="KW-0249">Electron transport</keyword>
<reference evidence="8" key="1">
    <citation type="journal article" date="2021" name="bioRxiv">
        <title>Unraveling nitrogen, sulfur and carbon metabolic pathways and microbial community transcriptional responses to substrate deprivation and toxicity stresses in a bioreactor mimicking anoxic brackish coastal sediment conditions.</title>
        <authorList>
            <person name="Martins P.D."/>
            <person name="Echeveste M.J."/>
            <person name="Arshad A."/>
            <person name="Kurth J."/>
            <person name="Ouboter H."/>
            <person name="Jetten M.S.M."/>
            <person name="Welte C.U."/>
        </authorList>
    </citation>
    <scope>NUCLEOTIDE SEQUENCE</scope>
    <source>
        <strain evidence="8">MAG_39</strain>
    </source>
</reference>
<organism evidence="8 9">
    <name type="scientific">Candidatus Nitrobium versatile</name>
    <dbReference type="NCBI Taxonomy" id="2884831"/>
    <lineage>
        <taxon>Bacteria</taxon>
        <taxon>Pseudomonadati</taxon>
        <taxon>Nitrospirota</taxon>
        <taxon>Nitrospiria</taxon>
        <taxon>Nitrospirales</taxon>
        <taxon>Nitrospiraceae</taxon>
        <taxon>Candidatus Nitrobium</taxon>
    </lineage>
</organism>
<dbReference type="InterPro" id="IPR017900">
    <property type="entry name" value="4Fe4S_Fe_S_CS"/>
</dbReference>
<dbReference type="InterPro" id="IPR012257">
    <property type="entry name" value="Glc_ox_4Fe-4S"/>
</dbReference>
<dbReference type="InterPro" id="IPR004017">
    <property type="entry name" value="Cys_rich_dom"/>
</dbReference>
<evidence type="ECO:0000256" key="4">
    <source>
        <dbReference type="ARBA" id="ARBA00023004"/>
    </source>
</evidence>
<keyword evidence="1 6" id="KW-0004">4Fe-4S</keyword>
<comment type="catalytic activity">
    <reaction evidence="6">
        <text>glycolate + A = glyoxylate + AH2</text>
        <dbReference type="Rhea" id="RHEA:21264"/>
        <dbReference type="ChEBI" id="CHEBI:13193"/>
        <dbReference type="ChEBI" id="CHEBI:17499"/>
        <dbReference type="ChEBI" id="CHEBI:29805"/>
        <dbReference type="ChEBI" id="CHEBI:36655"/>
        <dbReference type="EC" id="1.1.99.14"/>
    </reaction>
</comment>
<keyword evidence="4 6" id="KW-0408">Iron</keyword>
<evidence type="ECO:0000313" key="8">
    <source>
        <dbReference type="EMBL" id="MBZ0157256.1"/>
    </source>
</evidence>
<gene>
    <name evidence="8" type="ORF">K8I29_13725</name>
</gene>
<evidence type="ECO:0000313" key="9">
    <source>
        <dbReference type="Proteomes" id="UP000705867"/>
    </source>
</evidence>
<comment type="cofactor">
    <cofactor evidence="6">
        <name>[4Fe-4S] cluster</name>
        <dbReference type="ChEBI" id="CHEBI:49883"/>
    </cofactor>
    <text evidence="6">Binds 2 [4Fe-4S] clusters.</text>
</comment>
<evidence type="ECO:0000256" key="2">
    <source>
        <dbReference type="ARBA" id="ARBA00022723"/>
    </source>
</evidence>
<dbReference type="InterPro" id="IPR017896">
    <property type="entry name" value="4Fe4S_Fe-S-bd"/>
</dbReference>
<evidence type="ECO:0000256" key="5">
    <source>
        <dbReference type="ARBA" id="ARBA00023014"/>
    </source>
</evidence>
<dbReference type="EC" id="1.1.99.14" evidence="6"/>
<dbReference type="Gene3D" id="1.10.1060.10">
    <property type="entry name" value="Alpha-helical ferredoxin"/>
    <property type="match status" value="1"/>
</dbReference>
<dbReference type="Pfam" id="PF02754">
    <property type="entry name" value="CCG"/>
    <property type="match status" value="2"/>
</dbReference>
<keyword evidence="6" id="KW-0813">Transport</keyword>
<dbReference type="PROSITE" id="PS00198">
    <property type="entry name" value="4FE4S_FER_1"/>
    <property type="match status" value="1"/>
</dbReference>
<comment type="function">
    <text evidence="6">Component of a complex that catalyzes the oxidation of glycolate to glyoxylate.</text>
</comment>
<dbReference type="SUPFAM" id="SSF46548">
    <property type="entry name" value="alpha-helical ferredoxin"/>
    <property type="match status" value="1"/>
</dbReference>
<dbReference type="AlphaFoldDB" id="A0A953J6N8"/>
<keyword evidence="5 6" id="KW-0411">Iron-sulfur</keyword>
<dbReference type="GO" id="GO:0046872">
    <property type="term" value="F:metal ion binding"/>
    <property type="evidence" value="ECO:0007669"/>
    <property type="project" value="UniProtKB-UniRule"/>
</dbReference>
<evidence type="ECO:0000256" key="3">
    <source>
        <dbReference type="ARBA" id="ARBA00022737"/>
    </source>
</evidence>
<keyword evidence="3" id="KW-0677">Repeat</keyword>
<evidence type="ECO:0000259" key="7">
    <source>
        <dbReference type="PROSITE" id="PS51379"/>
    </source>
</evidence>
<keyword evidence="2 6" id="KW-0479">Metal-binding</keyword>
<feature type="domain" description="4Fe-4S ferredoxin-type" evidence="7">
    <location>
        <begin position="60"/>
        <end position="90"/>
    </location>
</feature>
<dbReference type="PANTHER" id="PTHR32479">
    <property type="entry name" value="GLYCOLATE OXIDASE IRON-SULFUR SUBUNIT"/>
    <property type="match status" value="1"/>
</dbReference>
<evidence type="ECO:0000256" key="6">
    <source>
        <dbReference type="PIRNR" id="PIRNR000139"/>
    </source>
</evidence>
<proteinExistence type="predicted"/>
<feature type="domain" description="4Fe-4S ferredoxin-type" evidence="7">
    <location>
        <begin position="11"/>
        <end position="40"/>
    </location>
</feature>
<sequence>MSSAGSRNAQRRSGPELDSCVRCGSCKAHCPSYRQEGTEGASARGRAVLLKQFLEGTLEPSALLDERIFTCILCGACNKLCPLGIDVTGAVYEGRRRLSAFNRRRKLLGFGMEFVLKRPSFSFRALQFLEGLNEVFPLHRIKPFGTLRQMGITVPDSGLREGESLFRVSRPKGRVAVFAGCTSNFLYPHLGKALIRSLNALRYEVVLPKGEVCCGAPLMGLGLTEDAAELAERNLHVFRRLKVEAVVGLCPTCVHFIKSEYRKLGGDGLGNALDVAQFFAGERLPEDSSTQGHRTASRIVYHDPCHSLNYLGVRAEPRQILRDRGIAVSEVERGCCGFGGAFRVLYPELSGSILEERREAYRSADMIVTSCPNCILQLRSGLKDKEVKHLIEIIEEGVKGNRHERGRQAGKQS</sequence>
<dbReference type="Pfam" id="PF13183">
    <property type="entry name" value="Fer4_8"/>
    <property type="match status" value="1"/>
</dbReference>
<dbReference type="GO" id="GO:0019154">
    <property type="term" value="F:glycolate dehydrogenase activity"/>
    <property type="evidence" value="ECO:0007669"/>
    <property type="project" value="UniProtKB-EC"/>
</dbReference>
<comment type="caution">
    <text evidence="8">The sequence shown here is derived from an EMBL/GenBank/DDBJ whole genome shotgun (WGS) entry which is preliminary data.</text>
</comment>
<evidence type="ECO:0000256" key="1">
    <source>
        <dbReference type="ARBA" id="ARBA00022485"/>
    </source>
</evidence>
<name>A0A953J6N8_9BACT</name>
<dbReference type="EMBL" id="JAIOIV010000108">
    <property type="protein sequence ID" value="MBZ0157256.1"/>
    <property type="molecule type" value="Genomic_DNA"/>
</dbReference>
<dbReference type="GO" id="GO:0051539">
    <property type="term" value="F:4 iron, 4 sulfur cluster binding"/>
    <property type="evidence" value="ECO:0007669"/>
    <property type="project" value="UniProtKB-UniRule"/>
</dbReference>
<dbReference type="InterPro" id="IPR009051">
    <property type="entry name" value="Helical_ferredxn"/>
</dbReference>